<feature type="transmembrane region" description="Helical" evidence="1">
    <location>
        <begin position="24"/>
        <end position="41"/>
    </location>
</feature>
<dbReference type="AlphaFoldDB" id="A0A1M7QJI7"/>
<evidence type="ECO:0000313" key="3">
    <source>
        <dbReference type="EMBL" id="SHN31172.1"/>
    </source>
</evidence>
<dbReference type="RefSeq" id="WP_073202878.1">
    <property type="nucleotide sequence ID" value="NZ_FRCZ01000007.1"/>
</dbReference>
<dbReference type="PANTHER" id="PTHR33608:SF3">
    <property type="entry name" value="SLR2013 PROTEIN"/>
    <property type="match status" value="1"/>
</dbReference>
<keyword evidence="1" id="KW-0812">Transmembrane</keyword>
<dbReference type="STRING" id="1027249.SAMN05216179_3245"/>
<dbReference type="PANTHER" id="PTHR33608">
    <property type="entry name" value="BLL2464 PROTEIN"/>
    <property type="match status" value="1"/>
</dbReference>
<dbReference type="Pfam" id="PF01882">
    <property type="entry name" value="DUF58"/>
    <property type="match status" value="1"/>
</dbReference>
<keyword evidence="4" id="KW-1185">Reference proteome</keyword>
<evidence type="ECO:0000313" key="4">
    <source>
        <dbReference type="Proteomes" id="UP000184184"/>
    </source>
</evidence>
<accession>A0A1M7QJI7</accession>
<evidence type="ECO:0000256" key="1">
    <source>
        <dbReference type="SAM" id="Phobius"/>
    </source>
</evidence>
<keyword evidence="1" id="KW-0472">Membrane</keyword>
<feature type="domain" description="VWFA" evidence="2">
    <location>
        <begin position="245"/>
        <end position="409"/>
    </location>
</feature>
<name>A0A1M7QJI7_9BACI</name>
<dbReference type="InterPro" id="IPR002035">
    <property type="entry name" value="VWF_A"/>
</dbReference>
<keyword evidence="1" id="KW-1133">Transmembrane helix</keyword>
<protein>
    <submittedName>
        <fullName evidence="3">Uncharacterized conserved protein, DUF58 family, contains vWF domain</fullName>
    </submittedName>
</protein>
<reference evidence="3 4" key="1">
    <citation type="submission" date="2016-11" db="EMBL/GenBank/DDBJ databases">
        <authorList>
            <person name="Jaros S."/>
            <person name="Januszkiewicz K."/>
            <person name="Wedrychowicz H."/>
        </authorList>
    </citation>
    <scope>NUCLEOTIDE SEQUENCE [LARGE SCALE GENOMIC DNA]</scope>
    <source>
        <strain evidence="3 4">CGMCC 1.10681</strain>
    </source>
</reference>
<feature type="transmembrane region" description="Helical" evidence="1">
    <location>
        <begin position="47"/>
        <end position="66"/>
    </location>
</feature>
<dbReference type="InterPro" id="IPR036465">
    <property type="entry name" value="vWFA_dom_sf"/>
</dbReference>
<organism evidence="3 4">
    <name type="scientific">Gracilibacillus kekensis</name>
    <dbReference type="NCBI Taxonomy" id="1027249"/>
    <lineage>
        <taxon>Bacteria</taxon>
        <taxon>Bacillati</taxon>
        <taxon>Bacillota</taxon>
        <taxon>Bacilli</taxon>
        <taxon>Bacillales</taxon>
        <taxon>Bacillaceae</taxon>
        <taxon>Gracilibacillus</taxon>
    </lineage>
</organism>
<sequence length="451" mass="52624">MKRFKSLWDRLLFRDKGIIPTKKLLLLYCLFFIAMLVLSFWQFSWLFLAIATILMIALLTTDIFLLPKKIEIAVERNVEKEMERYQKQTISIHIHNRTTDDYFVRIKDGIPTSFQTIFPQGQKIPAEQKLRVTYEVFPQIRGDYLIDKLYLRFKTKFGLWERQITYTLLNQVKVIPNLSEAKRYLASAQNYLLHEGIKIRKMRSGVGEFSKVRSYVVGDDPRKINWRQSAKLQDMMTNEYEPEHGKYLTILIDCGRMMGVELEEGNRLEKSVEAAITLATAALHNGDHVSVIAFSKEIKAVVPAGRGLEHLNTILQSIYSVEVDAQESNYALAIQHAQSIQRKRSMILLFSDVQTFVNEDYHLFYMKKLRKKHLFVMIGIEDQLLHEKIKRKPTSALVTMEKSIAQKQYIYQKQVMRKWEKHGLPMLEAPADRLAVTSVSHYIETLNRGLL</sequence>
<dbReference type="EMBL" id="FRCZ01000007">
    <property type="protein sequence ID" value="SHN31172.1"/>
    <property type="molecule type" value="Genomic_DNA"/>
</dbReference>
<dbReference type="InterPro" id="IPR002881">
    <property type="entry name" value="DUF58"/>
</dbReference>
<evidence type="ECO:0000259" key="2">
    <source>
        <dbReference type="SMART" id="SM00327"/>
    </source>
</evidence>
<dbReference type="SMART" id="SM00327">
    <property type="entry name" value="VWA"/>
    <property type="match status" value="1"/>
</dbReference>
<gene>
    <name evidence="3" type="ORF">SAMN05216179_3245</name>
</gene>
<proteinExistence type="predicted"/>
<dbReference type="SUPFAM" id="SSF53300">
    <property type="entry name" value="vWA-like"/>
    <property type="match status" value="1"/>
</dbReference>
<dbReference type="Proteomes" id="UP000184184">
    <property type="component" value="Unassembled WGS sequence"/>
</dbReference>
<dbReference type="Gene3D" id="3.40.50.410">
    <property type="entry name" value="von Willebrand factor, type A domain"/>
    <property type="match status" value="1"/>
</dbReference>